<feature type="region of interest" description="Disordered" evidence="1">
    <location>
        <begin position="1"/>
        <end position="20"/>
    </location>
</feature>
<dbReference type="AlphaFoldDB" id="A0A941EX56"/>
<protein>
    <submittedName>
        <fullName evidence="2">Uncharacterized protein</fullName>
    </submittedName>
</protein>
<dbReference type="InterPro" id="IPR045991">
    <property type="entry name" value="DUF5947"/>
</dbReference>
<evidence type="ECO:0000256" key="1">
    <source>
        <dbReference type="SAM" id="MobiDB-lite"/>
    </source>
</evidence>
<organism evidence="2 3">
    <name type="scientific">Actinospica durhamensis</name>
    <dbReference type="NCBI Taxonomy" id="1508375"/>
    <lineage>
        <taxon>Bacteria</taxon>
        <taxon>Bacillati</taxon>
        <taxon>Actinomycetota</taxon>
        <taxon>Actinomycetes</taxon>
        <taxon>Catenulisporales</taxon>
        <taxon>Actinospicaceae</taxon>
        <taxon>Actinospica</taxon>
    </lineage>
</organism>
<evidence type="ECO:0000313" key="3">
    <source>
        <dbReference type="Proteomes" id="UP000675781"/>
    </source>
</evidence>
<gene>
    <name evidence="2" type="ORF">KDL01_37090</name>
</gene>
<comment type="caution">
    <text evidence="2">The sequence shown here is derived from an EMBL/GenBank/DDBJ whole genome shotgun (WGS) entry which is preliminary data.</text>
</comment>
<evidence type="ECO:0000313" key="2">
    <source>
        <dbReference type="EMBL" id="MBR7838943.1"/>
    </source>
</evidence>
<accession>A0A941EX56</accession>
<sequence>MTAVTAAQTVAPQAPAPAESALARAIRRPAPAAADDHDAERCDVCAADVPPAHRHLLDAHSGEIQCACRACAVLFERDAAGAAQAHFHLVPTRRRRLPGGSAEELAQLGLPVGLAFIVIQPDGAPLAHYPSPAGATRWELDPEVWQRVARQYPDLAELEPQVQALLLHTARGNDEHWIVPIDDCYRLVAVIRREWRGLSGGSTVWPAIADFFTRLDERSDHG</sequence>
<name>A0A941EX56_9ACTN</name>
<keyword evidence="3" id="KW-1185">Reference proteome</keyword>
<dbReference type="Proteomes" id="UP000675781">
    <property type="component" value="Unassembled WGS sequence"/>
</dbReference>
<dbReference type="EMBL" id="JAGSOG010000353">
    <property type="protein sequence ID" value="MBR7838943.1"/>
    <property type="molecule type" value="Genomic_DNA"/>
</dbReference>
<reference evidence="2" key="1">
    <citation type="submission" date="2021-04" db="EMBL/GenBank/DDBJ databases">
        <title>Genome based classification of Actinospica acidithermotolerans sp. nov., an actinobacterium isolated from an Indonesian hot spring.</title>
        <authorList>
            <person name="Kusuma A.B."/>
            <person name="Putra K.E."/>
            <person name="Nafisah S."/>
            <person name="Loh J."/>
            <person name="Nouioui I."/>
            <person name="Goodfellow M."/>
        </authorList>
    </citation>
    <scope>NUCLEOTIDE SEQUENCE</scope>
    <source>
        <strain evidence="2">CSCA 57</strain>
    </source>
</reference>
<proteinExistence type="predicted"/>
<dbReference type="Pfam" id="PF19372">
    <property type="entry name" value="DUF5947"/>
    <property type="match status" value="1"/>
</dbReference>
<dbReference type="RefSeq" id="WP_212533391.1">
    <property type="nucleotide sequence ID" value="NZ_JAGSOG010000353.1"/>
</dbReference>